<dbReference type="InterPro" id="IPR050174">
    <property type="entry name" value="Protocadherin/Cadherin-CA"/>
</dbReference>
<evidence type="ECO:0000256" key="2">
    <source>
        <dbReference type="ARBA" id="ARBA00022692"/>
    </source>
</evidence>
<dbReference type="PANTHER" id="PTHR24028">
    <property type="entry name" value="CADHERIN-87A"/>
    <property type="match status" value="1"/>
</dbReference>
<dbReference type="GO" id="GO:0005509">
    <property type="term" value="F:calcium ion binding"/>
    <property type="evidence" value="ECO:0007669"/>
    <property type="project" value="UniProtKB-UniRule"/>
</dbReference>
<dbReference type="EMBL" id="UZAL01035495">
    <property type="protein sequence ID" value="VDP67839.1"/>
    <property type="molecule type" value="Genomic_DNA"/>
</dbReference>
<name>A0A183PLC4_9TREM</name>
<gene>
    <name evidence="7" type="ORF">SMTD_LOCUS15160</name>
</gene>
<dbReference type="CDD" id="cd11304">
    <property type="entry name" value="Cadherin_repeat"/>
    <property type="match status" value="1"/>
</dbReference>
<protein>
    <submittedName>
        <fullName evidence="7">Uncharacterized protein</fullName>
    </submittedName>
</protein>
<keyword evidence="8" id="KW-1185">Reference proteome</keyword>
<feature type="transmembrane region" description="Helical" evidence="6">
    <location>
        <begin position="125"/>
        <end position="149"/>
    </location>
</feature>
<evidence type="ECO:0000313" key="7">
    <source>
        <dbReference type="EMBL" id="VDP67839.1"/>
    </source>
</evidence>
<evidence type="ECO:0000256" key="4">
    <source>
        <dbReference type="ARBA" id="ARBA00023180"/>
    </source>
</evidence>
<feature type="non-terminal residue" evidence="7">
    <location>
        <position position="1"/>
    </location>
</feature>
<dbReference type="AlphaFoldDB" id="A0A183PLC4"/>
<evidence type="ECO:0000256" key="5">
    <source>
        <dbReference type="SAM" id="MobiDB-lite"/>
    </source>
</evidence>
<dbReference type="GO" id="GO:0007156">
    <property type="term" value="P:homophilic cell adhesion via plasma membrane adhesion molecules"/>
    <property type="evidence" value="ECO:0007669"/>
    <property type="project" value="InterPro"/>
</dbReference>
<dbReference type="Gene3D" id="2.60.40.60">
    <property type="entry name" value="Cadherins"/>
    <property type="match status" value="1"/>
</dbReference>
<dbReference type="PROSITE" id="PS50268">
    <property type="entry name" value="CADHERIN_2"/>
    <property type="match status" value="1"/>
</dbReference>
<keyword evidence="6" id="KW-0472">Membrane</keyword>
<feature type="region of interest" description="Disordered" evidence="5">
    <location>
        <begin position="168"/>
        <end position="193"/>
    </location>
</feature>
<sequence length="333" mass="37212">VRLSVHEKKGFILTRLVAVDKDSGRNGEIHYSLLKGDPKHIFGLRHDTGEIIVTNTIQKSKDATSDRGVPPKSSKIDVQIIITDSPPIGRSLGTLDEYQLANLKSLGLIGITEVDNTGAVELNKLIMMCIVVSTAVLCIILIVTIGVFARRTTCKNIFTSIKQRQSAKMRKTRGKSNVPDVIYKDNDDDNNQPDELQEEMKNLKEKNSVELCDVLSHVQYNHYQEMAQKSSLIPKTPNTLANAIKLDHLLQFVKDNNNNIVTGDCDLYNNNNNANEDTFSKSTLTNLHCDNICSPDISISLPSYTKNNFTNDTLFMGHLECNRLITTEVSMNY</sequence>
<comment type="subcellular location">
    <subcellularLocation>
        <location evidence="1">Membrane</location>
        <topology evidence="1">Single-pass membrane protein</topology>
    </subcellularLocation>
</comment>
<dbReference type="SUPFAM" id="SSF49313">
    <property type="entry name" value="Cadherin-like"/>
    <property type="match status" value="1"/>
</dbReference>
<evidence type="ECO:0000256" key="1">
    <source>
        <dbReference type="ARBA" id="ARBA00004167"/>
    </source>
</evidence>
<proteinExistence type="predicted"/>
<dbReference type="InterPro" id="IPR002126">
    <property type="entry name" value="Cadherin-like_dom"/>
</dbReference>
<dbReference type="STRING" id="31246.A0A183PLC4"/>
<dbReference type="GO" id="GO:0005886">
    <property type="term" value="C:plasma membrane"/>
    <property type="evidence" value="ECO:0007669"/>
    <property type="project" value="TreeGrafter"/>
</dbReference>
<keyword evidence="4" id="KW-0325">Glycoprotein</keyword>
<accession>A0A183PLC4</accession>
<organism evidence="7 8">
    <name type="scientific">Schistosoma mattheei</name>
    <dbReference type="NCBI Taxonomy" id="31246"/>
    <lineage>
        <taxon>Eukaryota</taxon>
        <taxon>Metazoa</taxon>
        <taxon>Spiralia</taxon>
        <taxon>Lophotrochozoa</taxon>
        <taxon>Platyhelminthes</taxon>
        <taxon>Trematoda</taxon>
        <taxon>Digenea</taxon>
        <taxon>Strigeidida</taxon>
        <taxon>Schistosomatoidea</taxon>
        <taxon>Schistosomatidae</taxon>
        <taxon>Schistosoma</taxon>
    </lineage>
</organism>
<keyword evidence="2 6" id="KW-0812">Transmembrane</keyword>
<reference evidence="7 8" key="1">
    <citation type="submission" date="2018-11" db="EMBL/GenBank/DDBJ databases">
        <authorList>
            <consortium name="Pathogen Informatics"/>
        </authorList>
    </citation>
    <scope>NUCLEOTIDE SEQUENCE [LARGE SCALE GENOMIC DNA]</scope>
    <source>
        <strain>Denwood</strain>
        <strain evidence="8">Zambia</strain>
    </source>
</reference>
<evidence type="ECO:0000256" key="6">
    <source>
        <dbReference type="SAM" id="Phobius"/>
    </source>
</evidence>
<dbReference type="Proteomes" id="UP000269396">
    <property type="component" value="Unassembled WGS sequence"/>
</dbReference>
<dbReference type="Pfam" id="PF00028">
    <property type="entry name" value="Cadherin"/>
    <property type="match status" value="1"/>
</dbReference>
<evidence type="ECO:0000313" key="8">
    <source>
        <dbReference type="Proteomes" id="UP000269396"/>
    </source>
</evidence>
<dbReference type="PANTHER" id="PTHR24028:SF328">
    <property type="entry name" value="CADHERIN-3"/>
    <property type="match status" value="1"/>
</dbReference>
<dbReference type="SMART" id="SM00112">
    <property type="entry name" value="CA"/>
    <property type="match status" value="1"/>
</dbReference>
<evidence type="ECO:0000256" key="3">
    <source>
        <dbReference type="ARBA" id="ARBA00022989"/>
    </source>
</evidence>
<dbReference type="InterPro" id="IPR015919">
    <property type="entry name" value="Cadherin-like_sf"/>
</dbReference>
<keyword evidence="3 6" id="KW-1133">Transmembrane helix</keyword>